<reference evidence="2" key="3">
    <citation type="submission" date="2025-08" db="UniProtKB">
        <authorList>
            <consortium name="Ensembl"/>
        </authorList>
    </citation>
    <scope>IDENTIFICATION</scope>
    <source>
        <strain evidence="2">17573</strain>
    </source>
</reference>
<keyword evidence="3" id="KW-1185">Reference proteome</keyword>
<feature type="region of interest" description="Disordered" evidence="1">
    <location>
        <begin position="1"/>
        <end position="30"/>
    </location>
</feature>
<reference evidence="2" key="4">
    <citation type="submission" date="2025-09" db="UniProtKB">
        <authorList>
            <consortium name="Ensembl"/>
        </authorList>
    </citation>
    <scope>IDENTIFICATION</scope>
    <source>
        <strain evidence="2">17573</strain>
    </source>
</reference>
<dbReference type="VEuPathDB" id="HostDB:ENSMMUG00000059074"/>
<dbReference type="GeneTree" id="ENSGT01130000278485"/>
<proteinExistence type="predicted"/>
<dbReference type="SMR" id="A0A5F7ZCY8"/>
<name>A0A5F7ZCY8_MACMU</name>
<dbReference type="Proteomes" id="UP000006718">
    <property type="component" value="Chromosome 5"/>
</dbReference>
<sequence>MRKNQHKKAKNSKNQNTSSPPYDCNSSPARAQNWRENEFDKLTEVGFRRWVITNFSELKEHVLTQCKEVKNLDKGLDELLTRITSLKKNINYLMELKNTA</sequence>
<reference evidence="2" key="2">
    <citation type="submission" date="2019-01" db="EMBL/GenBank/DDBJ databases">
        <authorList>
            <person name="Graves T."/>
            <person name="Eichler E.E."/>
            <person name="Wilson R.K."/>
        </authorList>
    </citation>
    <scope>NUCLEOTIDE SEQUENCE [LARGE SCALE GENOMIC DNA]</scope>
    <source>
        <strain evidence="2">17573</strain>
    </source>
</reference>
<protein>
    <submittedName>
        <fullName evidence="2">Uncharacterized protein</fullName>
    </submittedName>
</protein>
<dbReference type="InParanoid" id="A0A5F7ZCY8"/>
<reference evidence="3" key="1">
    <citation type="journal article" date="2007" name="Science">
        <title>Evolutionary and biomedical insights from the rhesus macaque genome.</title>
        <authorList>
            <person name="Gibbs R.A."/>
            <person name="Rogers J."/>
            <person name="Katze M.G."/>
            <person name="Bumgarner R."/>
            <person name="Weinstock G.M."/>
            <person name="Mardis E.R."/>
            <person name="Remington K.A."/>
            <person name="Strausberg R.L."/>
            <person name="Venter J.C."/>
            <person name="Wilson R.K."/>
            <person name="Batzer M.A."/>
            <person name="Bustamante C.D."/>
            <person name="Eichler E.E."/>
            <person name="Hahn M.W."/>
            <person name="Hardison R.C."/>
            <person name="Makova K.D."/>
            <person name="Miller W."/>
            <person name="Milosavljevic A."/>
            <person name="Palermo R.E."/>
            <person name="Siepel A."/>
            <person name="Sikela J.M."/>
            <person name="Attaway T."/>
            <person name="Bell S."/>
            <person name="Bernard K.E."/>
            <person name="Buhay C.J."/>
            <person name="Chandrabose M.N."/>
            <person name="Dao M."/>
            <person name="Davis C."/>
            <person name="Delehaunty K.D."/>
            <person name="Ding Y."/>
            <person name="Dinh H.H."/>
            <person name="Dugan-Rocha S."/>
            <person name="Fulton L.A."/>
            <person name="Gabisi R.A."/>
            <person name="Garner T.T."/>
            <person name="Godfrey J."/>
            <person name="Hawes A.C."/>
            <person name="Hernandez J."/>
            <person name="Hines S."/>
            <person name="Holder M."/>
            <person name="Hume J."/>
            <person name="Jhangiani S.N."/>
            <person name="Joshi V."/>
            <person name="Khan Z.M."/>
            <person name="Kirkness E.F."/>
            <person name="Cree A."/>
            <person name="Fowler R.G."/>
            <person name="Lee S."/>
            <person name="Lewis L.R."/>
            <person name="Li Z."/>
            <person name="Liu Y.-S."/>
            <person name="Moore S.M."/>
            <person name="Muzny D."/>
            <person name="Nazareth L.V."/>
            <person name="Ngo D.N."/>
            <person name="Okwuonu G.O."/>
            <person name="Pai G."/>
            <person name="Parker D."/>
            <person name="Paul H.A."/>
            <person name="Pfannkoch C."/>
            <person name="Pohl C.S."/>
            <person name="Rogers Y.-H.C."/>
            <person name="Ruiz S.J."/>
            <person name="Sabo A."/>
            <person name="Santibanez J."/>
            <person name="Schneider B.W."/>
            <person name="Smith S.M."/>
            <person name="Sodergren E."/>
            <person name="Svatek A.F."/>
            <person name="Utterback T.R."/>
            <person name="Vattathil S."/>
            <person name="Warren W."/>
            <person name="White C.S."/>
            <person name="Chinwalla A.T."/>
            <person name="Feng Y."/>
            <person name="Halpern A.L."/>
            <person name="Hillier L.W."/>
            <person name="Huang X."/>
            <person name="Minx P."/>
            <person name="Nelson J.O."/>
            <person name="Pepin K.H."/>
            <person name="Qin X."/>
            <person name="Sutton G.G."/>
            <person name="Venter E."/>
            <person name="Walenz B.P."/>
            <person name="Wallis J.W."/>
            <person name="Worley K.C."/>
            <person name="Yang S.-P."/>
            <person name="Jones S.M."/>
            <person name="Marra M.A."/>
            <person name="Rocchi M."/>
            <person name="Schein J.E."/>
            <person name="Baertsch R."/>
            <person name="Clarke L."/>
            <person name="Csuros M."/>
            <person name="Glasscock J."/>
            <person name="Harris R.A."/>
            <person name="Havlak P."/>
            <person name="Jackson A.R."/>
            <person name="Jiang H."/>
            <person name="Liu Y."/>
            <person name="Messina D.N."/>
            <person name="Shen Y."/>
            <person name="Song H.X.-Z."/>
            <person name="Wylie T."/>
            <person name="Zhang L."/>
            <person name="Birney E."/>
            <person name="Han K."/>
            <person name="Konkel M.K."/>
            <person name="Lee J."/>
            <person name="Smit A.F.A."/>
            <person name="Ullmer B."/>
            <person name="Wang H."/>
            <person name="Xing J."/>
            <person name="Burhans R."/>
            <person name="Cheng Z."/>
            <person name="Karro J.E."/>
            <person name="Ma J."/>
            <person name="Raney B."/>
            <person name="She X."/>
            <person name="Cox M.J."/>
            <person name="Demuth J.P."/>
            <person name="Dumas L.J."/>
            <person name="Han S.-G."/>
            <person name="Hopkins J."/>
            <person name="Karimpour-Fard A."/>
            <person name="Kim Y.H."/>
            <person name="Pollack J.R."/>
            <person name="Vinar T."/>
            <person name="Addo-Quaye C."/>
            <person name="Degenhardt J."/>
            <person name="Denby A."/>
            <person name="Hubisz M.J."/>
            <person name="Indap A."/>
            <person name="Kosiol C."/>
            <person name="Lahn B.T."/>
            <person name="Lawson H.A."/>
            <person name="Marklein A."/>
            <person name="Nielsen R."/>
            <person name="Vallender E.J."/>
            <person name="Clark A.G."/>
            <person name="Ferguson B."/>
            <person name="Hernandez R.D."/>
            <person name="Hirani K."/>
            <person name="Kehrer-Sawatzki H."/>
            <person name="Kolb J."/>
            <person name="Patil S."/>
            <person name="Pu L.-L."/>
            <person name="Ren Y."/>
            <person name="Smith D.G."/>
            <person name="Wheeler D.A."/>
            <person name="Schenck I."/>
            <person name="Ball E.V."/>
            <person name="Chen R."/>
            <person name="Cooper D.N."/>
            <person name="Giardine B."/>
            <person name="Hsu F."/>
            <person name="Kent W.J."/>
            <person name="Lesk A."/>
            <person name="Nelson D.L."/>
            <person name="O'brien W.E."/>
            <person name="Pruefer K."/>
            <person name="Stenson P.D."/>
            <person name="Wallace J.C."/>
            <person name="Ke H."/>
            <person name="Liu X.-M."/>
            <person name="Wang P."/>
            <person name="Xiang A.P."/>
            <person name="Yang F."/>
            <person name="Barber G.P."/>
            <person name="Haussler D."/>
            <person name="Karolchik D."/>
            <person name="Kern A.D."/>
            <person name="Kuhn R.M."/>
            <person name="Smith K.E."/>
            <person name="Zwieg A.S."/>
        </authorList>
    </citation>
    <scope>NUCLEOTIDE SEQUENCE [LARGE SCALE GENOMIC DNA]</scope>
    <source>
        <strain evidence="3">17573</strain>
    </source>
</reference>
<evidence type="ECO:0000313" key="3">
    <source>
        <dbReference type="Proteomes" id="UP000006718"/>
    </source>
</evidence>
<evidence type="ECO:0000313" key="2">
    <source>
        <dbReference type="Ensembl" id="ENSMMUP00000063479.1"/>
    </source>
</evidence>
<dbReference type="Ensembl" id="ENSMMUT00000099395.1">
    <property type="protein sequence ID" value="ENSMMUP00000063479.1"/>
    <property type="gene ID" value="ENSMMUG00000059074.1"/>
</dbReference>
<organism evidence="2 3">
    <name type="scientific">Macaca mulatta</name>
    <name type="common">Rhesus macaque</name>
    <dbReference type="NCBI Taxonomy" id="9544"/>
    <lineage>
        <taxon>Eukaryota</taxon>
        <taxon>Metazoa</taxon>
        <taxon>Chordata</taxon>
        <taxon>Craniata</taxon>
        <taxon>Vertebrata</taxon>
        <taxon>Euteleostomi</taxon>
        <taxon>Mammalia</taxon>
        <taxon>Eutheria</taxon>
        <taxon>Euarchontoglires</taxon>
        <taxon>Primates</taxon>
        <taxon>Haplorrhini</taxon>
        <taxon>Catarrhini</taxon>
        <taxon>Cercopithecidae</taxon>
        <taxon>Cercopithecinae</taxon>
        <taxon>Macaca</taxon>
    </lineage>
</organism>
<dbReference type="STRING" id="9544.ENSMMUP00000063479"/>
<evidence type="ECO:0000256" key="1">
    <source>
        <dbReference type="SAM" id="MobiDB-lite"/>
    </source>
</evidence>
<feature type="compositionally biased region" description="Polar residues" evidence="1">
    <location>
        <begin position="12"/>
        <end position="30"/>
    </location>
</feature>
<feature type="compositionally biased region" description="Basic residues" evidence="1">
    <location>
        <begin position="1"/>
        <end position="11"/>
    </location>
</feature>
<dbReference type="AlphaFoldDB" id="A0A5F7ZCY8"/>
<accession>A0A5F7ZCY8</accession>